<dbReference type="PANTHER" id="PTHR11787:SF8">
    <property type="entry name" value="RAB GDP DISSOCIATION INHIBITOR"/>
    <property type="match status" value="1"/>
</dbReference>
<evidence type="ECO:0000256" key="1">
    <source>
        <dbReference type="ARBA" id="ARBA00005593"/>
    </source>
</evidence>
<dbReference type="GO" id="GO:0007264">
    <property type="term" value="P:small GTPase-mediated signal transduction"/>
    <property type="evidence" value="ECO:0007669"/>
    <property type="project" value="InterPro"/>
</dbReference>
<dbReference type="PRINTS" id="PR00892">
    <property type="entry name" value="RABGDI"/>
</dbReference>
<dbReference type="PANTHER" id="PTHR11787">
    <property type="entry name" value="RAB GDP-DISSOCIATION INHIBITOR"/>
    <property type="match status" value="1"/>
</dbReference>
<dbReference type="Gene3D" id="3.50.50.60">
    <property type="entry name" value="FAD/NAD(P)-binding domain"/>
    <property type="match status" value="1"/>
</dbReference>
<dbReference type="GO" id="GO:0016192">
    <property type="term" value="P:vesicle-mediated transport"/>
    <property type="evidence" value="ECO:0007669"/>
    <property type="project" value="TreeGrafter"/>
</dbReference>
<sequence>MNEVDKEYDVLVLGTGLTECILSGVLSAQGKKVLHLDRNPYYGGEAASVNLKTLYQKYPVANAGPEPWTKFGPLHAWNIDLIPKFLMATGELIKAIVQTKVYPDYVKFTLVAGSYVQQGKSNIAKVPSSAGEAAMSSLLGFNQKRYTKSFLEWLVAFKADDPKTYKGFQFDTDPKANQVTMAQVYEKFGLDANTREFVGHGMALYSADDEYIDDPSKTLETIERIRLYGFSVKEYKSSPYLYPEFGLGELPQSFARLSAVYGGTYMLNTNVDEILYEDGKAVGIKATMSGFEPEMKFETRAKLILGDPTYFPDRVKFTKKVLRAICVLDHPINGTNNSDSCQIIIPQSQIGRKHDIYIACISYVQRVCPKGYYVAIVSTIAEMEANPQEELKPGLERLGKIEEMFMGPAIPLYEPLEDGKKDGIFISKSYDASSHFESTTDDVRDIYKRAMGEDLVLNGLRGPLEIAQ</sequence>
<dbReference type="PRINTS" id="PR00891">
    <property type="entry name" value="RABGDIREP"/>
</dbReference>
<comment type="similarity">
    <text evidence="1 2">Belongs to the Rab GDI family.</text>
</comment>
<dbReference type="SUPFAM" id="SSF51905">
    <property type="entry name" value="FAD/NAD(P)-binding domain"/>
    <property type="match status" value="2"/>
</dbReference>
<reference evidence="3" key="2">
    <citation type="submission" date="2010-07" db="EMBL/GenBank/DDBJ databases">
        <authorList>
            <consortium name="The Broad Institute Genome Sequencing Platform"/>
            <consortium name="Broad Institute Genome Sequencing Center for Infectious Disease"/>
            <person name="Ma L.-J."/>
            <person name="Dead R."/>
            <person name="Young S."/>
            <person name="Zeng Q."/>
            <person name="Koehrsen M."/>
            <person name="Alvarado L."/>
            <person name="Berlin A."/>
            <person name="Chapman S.B."/>
            <person name="Chen Z."/>
            <person name="Freedman E."/>
            <person name="Gellesch M."/>
            <person name="Goldberg J."/>
            <person name="Griggs A."/>
            <person name="Gujja S."/>
            <person name="Heilman E.R."/>
            <person name="Heiman D."/>
            <person name="Hepburn T."/>
            <person name="Howarth C."/>
            <person name="Jen D."/>
            <person name="Larson L."/>
            <person name="Mehta T."/>
            <person name="Neiman D."/>
            <person name="Pearson M."/>
            <person name="Roberts A."/>
            <person name="Saif S."/>
            <person name="Shea T."/>
            <person name="Shenoy N."/>
            <person name="Sisk P."/>
            <person name="Stolte C."/>
            <person name="Sykes S."/>
            <person name="Walk T."/>
            <person name="White J."/>
            <person name="Yandava C."/>
            <person name="Haas B."/>
            <person name="Nusbaum C."/>
            <person name="Birren B."/>
        </authorList>
    </citation>
    <scope>NUCLEOTIDE SEQUENCE</scope>
    <source>
        <strain evidence="3">R3-111a-1</strain>
    </source>
</reference>
<reference evidence="5" key="1">
    <citation type="submission" date="2010-07" db="EMBL/GenBank/DDBJ databases">
        <title>The genome sequence of Gaeumannomyces graminis var. tritici strain R3-111a-1.</title>
        <authorList>
            <consortium name="The Broad Institute Genome Sequencing Platform"/>
            <person name="Ma L.-J."/>
            <person name="Dead R."/>
            <person name="Young S."/>
            <person name="Zeng Q."/>
            <person name="Koehrsen M."/>
            <person name="Alvarado L."/>
            <person name="Berlin A."/>
            <person name="Chapman S.B."/>
            <person name="Chen Z."/>
            <person name="Freedman E."/>
            <person name="Gellesch M."/>
            <person name="Goldberg J."/>
            <person name="Griggs A."/>
            <person name="Gujja S."/>
            <person name="Heilman E.R."/>
            <person name="Heiman D."/>
            <person name="Hepburn T."/>
            <person name="Howarth C."/>
            <person name="Jen D."/>
            <person name="Larson L."/>
            <person name="Mehta T."/>
            <person name="Neiman D."/>
            <person name="Pearson M."/>
            <person name="Roberts A."/>
            <person name="Saif S."/>
            <person name="Shea T."/>
            <person name="Shenoy N."/>
            <person name="Sisk P."/>
            <person name="Stolte C."/>
            <person name="Sykes S."/>
            <person name="Walk T."/>
            <person name="White J."/>
            <person name="Yandava C."/>
            <person name="Haas B."/>
            <person name="Nusbaum C."/>
            <person name="Birren B."/>
        </authorList>
    </citation>
    <scope>NUCLEOTIDE SEQUENCE [LARGE SCALE GENOMIC DNA]</scope>
    <source>
        <strain evidence="5">R3-111a-1</strain>
    </source>
</reference>
<dbReference type="VEuPathDB" id="FungiDB:GGTG_02892"/>
<evidence type="ECO:0000256" key="2">
    <source>
        <dbReference type="RuleBase" id="RU363124"/>
    </source>
</evidence>
<dbReference type="GO" id="GO:0015031">
    <property type="term" value="P:protein transport"/>
    <property type="evidence" value="ECO:0007669"/>
    <property type="project" value="InterPro"/>
</dbReference>
<dbReference type="GO" id="GO:0005093">
    <property type="term" value="F:Rab GDP-dissociation inhibitor activity"/>
    <property type="evidence" value="ECO:0007669"/>
    <property type="project" value="InterPro"/>
</dbReference>
<dbReference type="OrthoDB" id="9446342at2759"/>
<name>J3NNN5_GAET3</name>
<proteinExistence type="inferred from homology"/>
<dbReference type="Pfam" id="PF00996">
    <property type="entry name" value="GDI"/>
    <property type="match status" value="1"/>
</dbReference>
<reference evidence="4" key="5">
    <citation type="submission" date="2018-04" db="UniProtKB">
        <authorList>
            <consortium name="EnsemblFungi"/>
        </authorList>
    </citation>
    <scope>IDENTIFICATION</scope>
    <source>
        <strain evidence="4">R3-111a-1</strain>
    </source>
</reference>
<gene>
    <name evidence="4" type="primary">20343350</name>
    <name evidence="3" type="ORF">GGTG_02892</name>
</gene>
<accession>J3NNN5</accession>
<dbReference type="EnsemblFungi" id="EJT77787">
    <property type="protein sequence ID" value="EJT77787"/>
    <property type="gene ID" value="GGTG_02892"/>
</dbReference>
<evidence type="ECO:0000313" key="3">
    <source>
        <dbReference type="EMBL" id="EJT77787.1"/>
    </source>
</evidence>
<dbReference type="EMBL" id="GL385396">
    <property type="protein sequence ID" value="EJT77787.1"/>
    <property type="molecule type" value="Genomic_DNA"/>
</dbReference>
<dbReference type="RefSeq" id="XP_009218932.1">
    <property type="nucleotide sequence ID" value="XM_009220668.1"/>
</dbReference>
<dbReference type="InterPro" id="IPR036188">
    <property type="entry name" value="FAD/NAD-bd_sf"/>
</dbReference>
<dbReference type="InterPro" id="IPR018203">
    <property type="entry name" value="GDP_dissociation_inhibitor"/>
</dbReference>
<dbReference type="GeneID" id="20343350"/>
<dbReference type="FunCoup" id="J3NNN5">
    <property type="interactions" value="801"/>
</dbReference>
<dbReference type="STRING" id="644352.J3NNN5"/>
<dbReference type="SUPFAM" id="SSF54373">
    <property type="entry name" value="FAD-linked reductases, C-terminal domain"/>
    <property type="match status" value="1"/>
</dbReference>
<evidence type="ECO:0000313" key="5">
    <source>
        <dbReference type="Proteomes" id="UP000006039"/>
    </source>
</evidence>
<dbReference type="HOGENOM" id="CLU_021695_0_1_1"/>
<dbReference type="AlphaFoldDB" id="J3NNN5"/>
<dbReference type="GO" id="GO:0005737">
    <property type="term" value="C:cytoplasm"/>
    <property type="evidence" value="ECO:0007669"/>
    <property type="project" value="TreeGrafter"/>
</dbReference>
<reference evidence="3" key="3">
    <citation type="submission" date="2010-09" db="EMBL/GenBank/DDBJ databases">
        <title>Annotation of Gaeumannomyces graminis var. tritici R3-111a-1.</title>
        <authorList>
            <consortium name="The Broad Institute Genome Sequencing Platform"/>
            <person name="Ma L.-J."/>
            <person name="Dead R."/>
            <person name="Young S.K."/>
            <person name="Zeng Q."/>
            <person name="Gargeya S."/>
            <person name="Fitzgerald M."/>
            <person name="Haas B."/>
            <person name="Abouelleil A."/>
            <person name="Alvarado L."/>
            <person name="Arachchi H.M."/>
            <person name="Berlin A."/>
            <person name="Brown A."/>
            <person name="Chapman S.B."/>
            <person name="Chen Z."/>
            <person name="Dunbar C."/>
            <person name="Freedman E."/>
            <person name="Gearin G."/>
            <person name="Gellesch M."/>
            <person name="Goldberg J."/>
            <person name="Griggs A."/>
            <person name="Gujja S."/>
            <person name="Heiman D."/>
            <person name="Howarth C."/>
            <person name="Larson L."/>
            <person name="Lui A."/>
            <person name="MacDonald P.J.P."/>
            <person name="Mehta T."/>
            <person name="Montmayeur A."/>
            <person name="Murphy C."/>
            <person name="Neiman D."/>
            <person name="Pearson M."/>
            <person name="Priest M."/>
            <person name="Roberts A."/>
            <person name="Saif S."/>
            <person name="Shea T."/>
            <person name="Shenoy N."/>
            <person name="Sisk P."/>
            <person name="Stolte C."/>
            <person name="Sykes S."/>
            <person name="Yandava C."/>
            <person name="Wortman J."/>
            <person name="Nusbaum C."/>
            <person name="Birren B."/>
        </authorList>
    </citation>
    <scope>NUCLEOTIDE SEQUENCE</scope>
    <source>
        <strain evidence="3">R3-111a-1</strain>
    </source>
</reference>
<dbReference type="Proteomes" id="UP000006039">
    <property type="component" value="Unassembled WGS sequence"/>
</dbReference>
<reference evidence="4" key="4">
    <citation type="journal article" date="2015" name="G3 (Bethesda)">
        <title>Genome sequences of three phytopathogenic species of the Magnaporthaceae family of fungi.</title>
        <authorList>
            <person name="Okagaki L.H."/>
            <person name="Nunes C.C."/>
            <person name="Sailsbery J."/>
            <person name="Clay B."/>
            <person name="Brown D."/>
            <person name="John T."/>
            <person name="Oh Y."/>
            <person name="Young N."/>
            <person name="Fitzgerald M."/>
            <person name="Haas B.J."/>
            <person name="Zeng Q."/>
            <person name="Young S."/>
            <person name="Adiconis X."/>
            <person name="Fan L."/>
            <person name="Levin J.Z."/>
            <person name="Mitchell T.K."/>
            <person name="Okubara P.A."/>
            <person name="Farman M.L."/>
            <person name="Kohn L.M."/>
            <person name="Birren B."/>
            <person name="Ma L.-J."/>
            <person name="Dean R.A."/>
        </authorList>
    </citation>
    <scope>NUCLEOTIDE SEQUENCE</scope>
    <source>
        <strain evidence="4">R3-111a-1</strain>
    </source>
</reference>
<dbReference type="Gene3D" id="1.10.405.10">
    <property type="entry name" value="Guanine Nucleotide Dissociation Inhibitor, domain 1"/>
    <property type="match status" value="1"/>
</dbReference>
<evidence type="ECO:0000313" key="4">
    <source>
        <dbReference type="EnsemblFungi" id="EJT77787"/>
    </source>
</evidence>
<keyword evidence="5" id="KW-1185">Reference proteome</keyword>
<organism evidence="3">
    <name type="scientific">Gaeumannomyces tritici (strain R3-111a-1)</name>
    <name type="common">Wheat and barley take-all root rot fungus</name>
    <name type="synonym">Gaeumannomyces graminis var. tritici</name>
    <dbReference type="NCBI Taxonomy" id="644352"/>
    <lineage>
        <taxon>Eukaryota</taxon>
        <taxon>Fungi</taxon>
        <taxon>Dikarya</taxon>
        <taxon>Ascomycota</taxon>
        <taxon>Pezizomycotina</taxon>
        <taxon>Sordariomycetes</taxon>
        <taxon>Sordariomycetidae</taxon>
        <taxon>Magnaporthales</taxon>
        <taxon>Magnaporthaceae</taxon>
        <taxon>Gaeumannomyces</taxon>
    </lineage>
</organism>
<dbReference type="InterPro" id="IPR000806">
    <property type="entry name" value="RabGDI"/>
</dbReference>
<dbReference type="eggNOG" id="KOG1439">
    <property type="taxonomic scope" value="Eukaryota"/>
</dbReference>
<dbReference type="Gene3D" id="3.30.519.10">
    <property type="entry name" value="Guanine Nucleotide Dissociation Inhibitor, domain 2"/>
    <property type="match status" value="1"/>
</dbReference>
<protein>
    <recommendedName>
        <fullName evidence="2">Rab GDP dissociation inhibitor</fullName>
    </recommendedName>
</protein>